<accession>A0A0W0DPM7</accession>
<name>A0A0W0DPM7_CANGB</name>
<evidence type="ECO:0000313" key="2">
    <source>
        <dbReference type="EMBL" id="KTB13427.1"/>
    </source>
</evidence>
<dbReference type="VEuPathDB" id="FungiDB:GVI51_I10087"/>
<dbReference type="PANTHER" id="PTHR48220">
    <property type="match status" value="1"/>
</dbReference>
<keyword evidence="1" id="KW-0472">Membrane</keyword>
<protein>
    <submittedName>
        <fullName evidence="2">Vacuolar protein sorting-associated protein 62</fullName>
    </submittedName>
</protein>
<dbReference type="GO" id="GO:0000329">
    <property type="term" value="C:fungal-type vacuole membrane"/>
    <property type="evidence" value="ECO:0007669"/>
    <property type="project" value="TreeGrafter"/>
</dbReference>
<keyword evidence="1" id="KW-1133">Transmembrane helix</keyword>
<dbReference type="EMBL" id="LLZZ01000010">
    <property type="protein sequence ID" value="KTB13427.1"/>
    <property type="molecule type" value="Genomic_DNA"/>
</dbReference>
<reference evidence="2 3" key="1">
    <citation type="submission" date="2015-10" db="EMBL/GenBank/DDBJ databases">
        <title>Draft genomes sequences of Candida glabrata isolates 1A, 1B, 2A, 2B, 3A and 3B.</title>
        <authorList>
            <person name="Haavelsrud O.E."/>
            <person name="Gaustad P."/>
        </authorList>
    </citation>
    <scope>NUCLEOTIDE SEQUENCE [LARGE SCALE GENOMIC DNA]</scope>
    <source>
        <strain evidence="2">910700640</strain>
    </source>
</reference>
<evidence type="ECO:0000313" key="3">
    <source>
        <dbReference type="Proteomes" id="UP000054886"/>
    </source>
</evidence>
<keyword evidence="1" id="KW-0812">Transmembrane</keyword>
<organism evidence="2 3">
    <name type="scientific">Candida glabrata</name>
    <name type="common">Yeast</name>
    <name type="synonym">Torulopsis glabrata</name>
    <dbReference type="NCBI Taxonomy" id="5478"/>
    <lineage>
        <taxon>Eukaryota</taxon>
        <taxon>Fungi</taxon>
        <taxon>Dikarya</taxon>
        <taxon>Ascomycota</taxon>
        <taxon>Saccharomycotina</taxon>
        <taxon>Saccharomycetes</taxon>
        <taxon>Saccharomycetales</taxon>
        <taxon>Saccharomycetaceae</taxon>
        <taxon>Nakaseomyces</taxon>
    </lineage>
</organism>
<dbReference type="InterPro" id="IPR053102">
    <property type="entry name" value="VPS_Associated"/>
</dbReference>
<dbReference type="AlphaFoldDB" id="A0A0W0DPM7"/>
<proteinExistence type="predicted"/>
<dbReference type="VEuPathDB" id="FungiDB:GWK60_I05731"/>
<gene>
    <name evidence="2" type="ORF">AO440_002770</name>
</gene>
<dbReference type="VEuPathDB" id="FungiDB:B1J91_I10296g"/>
<dbReference type="PANTHER" id="PTHR48220:SF1">
    <property type="entry name" value="VACUOLAR PROTEIN SORTING-ASSOCIATED PROTEIN 62-RELATED"/>
    <property type="match status" value="1"/>
</dbReference>
<evidence type="ECO:0000256" key="1">
    <source>
        <dbReference type="SAM" id="Phobius"/>
    </source>
</evidence>
<dbReference type="VEuPathDB" id="FungiDB:CAGL0I10296g"/>
<comment type="caution">
    <text evidence="2">The sequence shown here is derived from an EMBL/GenBank/DDBJ whole genome shotgun (WGS) entry which is preliminary data.</text>
</comment>
<dbReference type="Proteomes" id="UP000054886">
    <property type="component" value="Unassembled WGS sequence"/>
</dbReference>
<feature type="transmembrane region" description="Helical" evidence="1">
    <location>
        <begin position="7"/>
        <end position="29"/>
    </location>
</feature>
<dbReference type="GO" id="GO:0006623">
    <property type="term" value="P:protein targeting to vacuole"/>
    <property type="evidence" value="ECO:0007669"/>
    <property type="project" value="TreeGrafter"/>
</dbReference>
<sequence>MQNFKKLLAVLGTTLMISSVYVTLINVYIKADRKEFDMDPIGKSDLWKRDISRNMYDKLPSIKKSDGGSNSFKNGTIPDYVIDNCPLIHLYSDEKYWPSNFSEYVSHFKLLDNEGEAILDQLNSIKELKQSYVRYDEDGASYEVDSEDIFMTSIDDFDKDPGWMKGFKPKYGTGYAAQAPALVFVVDKGNGWVDAFWFYFYPFNWGPFIMGYGPWGNHLGDWEHTLVRFYNGVPKYIWMSAHGGGSAYTYEAIEKKKRLRRIEGRITNELIEKPLLFSARGTHANYPSVGQHSHDVPFFFMPLSDFTDRGPLWDPSLNYYGYTITTNGKLAPATNQTSEDLGTSWLYFQGHWGDKQIPFRDPRQKWCLVQWKYIGGPRGPLRKNLMRKGLCQRSKWWNFMGVCPVRKMIKNGVGLDAERNDYLGDNCGILLYKVRPSIFRSILRLITWRGGLCFLMESFTG</sequence>